<name>A0A1A3N4C4_MYCAS</name>
<reference evidence="1 2" key="1">
    <citation type="submission" date="2016-06" db="EMBL/GenBank/DDBJ databases">
        <authorList>
            <person name="Kjaerup R.B."/>
            <person name="Dalgaard T.S."/>
            <person name="Juul-Madsen H.R."/>
        </authorList>
    </citation>
    <scope>NUCLEOTIDE SEQUENCE [LARGE SCALE GENOMIC DNA]</scope>
    <source>
        <strain evidence="1 2">1245139.5</strain>
    </source>
</reference>
<gene>
    <name evidence="1" type="ORF">A5636_23850</name>
</gene>
<evidence type="ECO:0000313" key="1">
    <source>
        <dbReference type="EMBL" id="OBK16983.1"/>
    </source>
</evidence>
<feature type="non-terminal residue" evidence="1">
    <location>
        <position position="1"/>
    </location>
</feature>
<comment type="caution">
    <text evidence="1">The sequence shown here is derived from an EMBL/GenBank/DDBJ whole genome shotgun (WGS) entry which is preliminary data.</text>
</comment>
<dbReference type="AlphaFoldDB" id="A0A1A3N4C4"/>
<feature type="non-terminal residue" evidence="1">
    <location>
        <position position="241"/>
    </location>
</feature>
<dbReference type="EMBL" id="LZLQ01000056">
    <property type="protein sequence ID" value="OBK16983.1"/>
    <property type="molecule type" value="Genomic_DNA"/>
</dbReference>
<sequence>LINLGANLELPPLPGFPGFQFPPLNFGLPGINIPGFPGLVLPDFGAALSGGLNTLVNLAGNLELPPLPGFPGFQFPPLNFGLPGINIPGFPGLVLPDFGAALTGGLNTLINLGANLELPPLPGFPGFQFPPLNFGLPGINIPGFPGLVLPDFGAALTGGLNTLVNLAGNLELPPLPGFPGFQFPPLNFGLPGIAIPGFPGLVLPDFGAALTGGLNTLINLGANLELPPLPGFPGFQFPPLN</sequence>
<dbReference type="Proteomes" id="UP000093629">
    <property type="component" value="Unassembled WGS sequence"/>
</dbReference>
<accession>A0A1A3N4C4</accession>
<keyword evidence="2" id="KW-1185">Reference proteome</keyword>
<proteinExistence type="predicted"/>
<protein>
    <submittedName>
        <fullName evidence="1">Uncharacterized protein</fullName>
    </submittedName>
</protein>
<evidence type="ECO:0000313" key="2">
    <source>
        <dbReference type="Proteomes" id="UP000093629"/>
    </source>
</evidence>
<organism evidence="1 2">
    <name type="scientific">Mycobacterium asiaticum</name>
    <dbReference type="NCBI Taxonomy" id="1790"/>
    <lineage>
        <taxon>Bacteria</taxon>
        <taxon>Bacillati</taxon>
        <taxon>Actinomycetota</taxon>
        <taxon>Actinomycetes</taxon>
        <taxon>Mycobacteriales</taxon>
        <taxon>Mycobacteriaceae</taxon>
        <taxon>Mycobacterium</taxon>
    </lineage>
</organism>